<sequence>MVDAKAFENMQRLKKAGLWACERKKVLERILQLRARIAERTGMQPDSTPLVRQLREESRRYE</sequence>
<organism evidence="2 3">
    <name type="scientific">Ammonifex degensii (strain DSM 10501 / KC4)</name>
    <dbReference type="NCBI Taxonomy" id="429009"/>
    <lineage>
        <taxon>Bacteria</taxon>
        <taxon>Bacillati</taxon>
        <taxon>Bacillota</taxon>
        <taxon>Clostridia</taxon>
        <taxon>Thermoanaerobacterales</taxon>
        <taxon>Thermoanaerobacteraceae</taxon>
        <taxon>Ammonifex</taxon>
    </lineage>
</organism>
<dbReference type="eggNOG" id="COG2161">
    <property type="taxonomic scope" value="Bacteria"/>
</dbReference>
<feature type="compositionally biased region" description="Basic and acidic residues" evidence="1">
    <location>
        <begin position="53"/>
        <end position="62"/>
    </location>
</feature>
<name>C9RDI1_AMMDK</name>
<dbReference type="EMBL" id="CP001786">
    <property type="protein sequence ID" value="ACX53252.1"/>
    <property type="molecule type" value="Genomic_DNA"/>
</dbReference>
<accession>C9RDI1</accession>
<dbReference type="KEGG" id="adg:Adeg_2176"/>
<geneLocation type="plasmid" evidence="2 3">
    <name>pADEG01</name>
</geneLocation>
<dbReference type="Proteomes" id="UP000002620">
    <property type="component" value="Plasmid pADEG01"/>
</dbReference>
<dbReference type="AlphaFoldDB" id="C9RDI1"/>
<gene>
    <name evidence="2" type="ORF">Adeg_2176</name>
</gene>
<feature type="region of interest" description="Disordered" evidence="1">
    <location>
        <begin position="42"/>
        <end position="62"/>
    </location>
</feature>
<evidence type="ECO:0000256" key="1">
    <source>
        <dbReference type="SAM" id="MobiDB-lite"/>
    </source>
</evidence>
<proteinExistence type="predicted"/>
<keyword evidence="3" id="KW-1185">Reference proteome</keyword>
<dbReference type="HOGENOM" id="CLU_2893960_0_0_9"/>
<keyword evidence="2" id="KW-0614">Plasmid</keyword>
<evidence type="ECO:0000313" key="2">
    <source>
        <dbReference type="EMBL" id="ACX53252.1"/>
    </source>
</evidence>
<protein>
    <submittedName>
        <fullName evidence="2">Uncharacterized protein</fullName>
    </submittedName>
</protein>
<reference evidence="2 3" key="1">
    <citation type="submission" date="2009-10" db="EMBL/GenBank/DDBJ databases">
        <title>Complete sequence of plasmid of Ammonifex degensii KC4.</title>
        <authorList>
            <consortium name="US DOE Joint Genome Institute"/>
            <person name="Kerfeld C."/>
            <person name="Goodner B."/>
            <person name="Huber H."/>
            <person name="Stetter K."/>
            <person name="Lucas S."/>
            <person name="Copeland A."/>
            <person name="Lapidus A."/>
            <person name="Glavina del Rio T."/>
            <person name="Dalin E."/>
            <person name="Tice H."/>
            <person name="Bruce D."/>
            <person name="Goodwin L."/>
            <person name="Pitluck S."/>
            <person name="Saunders E."/>
            <person name="Brettin T."/>
            <person name="Detter J.C."/>
            <person name="Han C."/>
            <person name="Larimer F."/>
            <person name="Land M."/>
            <person name="Hauser L."/>
            <person name="Kyrpides N."/>
            <person name="Ovchinnikova G."/>
            <person name="Richardson P."/>
        </authorList>
    </citation>
    <scope>NUCLEOTIDE SEQUENCE [LARGE SCALE GENOMIC DNA]</scope>
    <source>
        <strain evidence="3">DSM 10501 / KC4</strain>
        <plasmid evidence="2 3">pADEG01</plasmid>
    </source>
</reference>
<evidence type="ECO:0000313" key="3">
    <source>
        <dbReference type="Proteomes" id="UP000002620"/>
    </source>
</evidence>